<keyword evidence="3" id="KW-1005">Bacterial flagellum biogenesis</keyword>
<keyword evidence="7" id="KW-1185">Reference proteome</keyword>
<dbReference type="InterPro" id="IPR007809">
    <property type="entry name" value="FlgN-like"/>
</dbReference>
<comment type="caution">
    <text evidence="6">The sequence shown here is derived from an EMBL/GenBank/DDBJ whole genome shotgun (WGS) entry which is preliminary data.</text>
</comment>
<feature type="region of interest" description="Disordered" evidence="5">
    <location>
        <begin position="138"/>
        <end position="159"/>
    </location>
</feature>
<dbReference type="Pfam" id="PF05130">
    <property type="entry name" value="FlgN"/>
    <property type="match status" value="1"/>
</dbReference>
<keyword evidence="4" id="KW-0175">Coiled coil</keyword>
<evidence type="ECO:0000313" key="6">
    <source>
        <dbReference type="EMBL" id="PYF81628.1"/>
    </source>
</evidence>
<dbReference type="RefSeq" id="WP_110575289.1">
    <property type="nucleotide sequence ID" value="NZ_QKLW01000004.1"/>
</dbReference>
<evidence type="ECO:0000256" key="5">
    <source>
        <dbReference type="SAM" id="MobiDB-lite"/>
    </source>
</evidence>
<reference evidence="6 7" key="1">
    <citation type="submission" date="2018-06" db="EMBL/GenBank/DDBJ databases">
        <title>Genomic Encyclopedia of Type Strains, Phase III (KMG-III): the genomes of soil and plant-associated and newly described type strains.</title>
        <authorList>
            <person name="Whitman W."/>
        </authorList>
    </citation>
    <scope>NUCLEOTIDE SEQUENCE [LARGE SCALE GENOMIC DNA]</scope>
    <source>
        <strain evidence="6 7">CECT 7730</strain>
    </source>
</reference>
<gene>
    <name evidence="6" type="ORF">DFP75_10488</name>
</gene>
<comment type="similarity">
    <text evidence="2">Belongs to the FlgN family.</text>
</comment>
<evidence type="ECO:0000256" key="2">
    <source>
        <dbReference type="ARBA" id="ARBA00007703"/>
    </source>
</evidence>
<evidence type="ECO:0000256" key="3">
    <source>
        <dbReference type="ARBA" id="ARBA00022795"/>
    </source>
</evidence>
<evidence type="ECO:0000256" key="4">
    <source>
        <dbReference type="SAM" id="Coils"/>
    </source>
</evidence>
<feature type="coiled-coil region" evidence="4">
    <location>
        <begin position="37"/>
        <end position="64"/>
    </location>
</feature>
<dbReference type="InterPro" id="IPR036679">
    <property type="entry name" value="FlgN-like_sf"/>
</dbReference>
<dbReference type="EMBL" id="QKLW01000004">
    <property type="protein sequence ID" value="PYF81628.1"/>
    <property type="molecule type" value="Genomic_DNA"/>
</dbReference>
<accession>A0A318V294</accession>
<dbReference type="AlphaFoldDB" id="A0A318V294"/>
<evidence type="ECO:0000256" key="1">
    <source>
        <dbReference type="ARBA" id="ARBA00002397"/>
    </source>
</evidence>
<proteinExistence type="inferred from homology"/>
<dbReference type="SUPFAM" id="SSF140566">
    <property type="entry name" value="FlgN-like"/>
    <property type="match status" value="1"/>
</dbReference>
<evidence type="ECO:0000313" key="7">
    <source>
        <dbReference type="Proteomes" id="UP000247551"/>
    </source>
</evidence>
<keyword evidence="6" id="KW-0966">Cell projection</keyword>
<organism evidence="6 7">
    <name type="scientific">Marinomonas alcarazii</name>
    <dbReference type="NCBI Taxonomy" id="491949"/>
    <lineage>
        <taxon>Bacteria</taxon>
        <taxon>Pseudomonadati</taxon>
        <taxon>Pseudomonadota</taxon>
        <taxon>Gammaproteobacteria</taxon>
        <taxon>Oceanospirillales</taxon>
        <taxon>Oceanospirillaceae</taxon>
        <taxon>Marinomonas</taxon>
    </lineage>
</organism>
<protein>
    <submittedName>
        <fullName evidence="6">Flagella synthesis protein FlgN</fullName>
    </submittedName>
</protein>
<dbReference type="GO" id="GO:0044780">
    <property type="term" value="P:bacterial-type flagellum assembly"/>
    <property type="evidence" value="ECO:0007669"/>
    <property type="project" value="InterPro"/>
</dbReference>
<keyword evidence="6" id="KW-0282">Flagellum</keyword>
<keyword evidence="6" id="KW-0969">Cilium</keyword>
<sequence>MIPIAPIFIRSKEVLEKLSALLDEERFAYGESDSDTIINIAEQKQALLDEMNQLNEKRVNILIKFDVVDRKKPTEEEFKHWLNLQDSSLDNVRLLMNECETLLQVCKTKNNTNARVLNTLQKRNKHLFELLQGHNSKNKVYTSRGSTHPISSKHTLGRA</sequence>
<comment type="function">
    <text evidence="1">Required for the efficient initiation of filament assembly.</text>
</comment>
<name>A0A318V294_9GAMM</name>
<dbReference type="Proteomes" id="UP000247551">
    <property type="component" value="Unassembled WGS sequence"/>
</dbReference>
<dbReference type="Gene3D" id="1.20.58.300">
    <property type="entry name" value="FlgN-like"/>
    <property type="match status" value="1"/>
</dbReference>